<dbReference type="InterPro" id="IPR001362">
    <property type="entry name" value="Glyco_hydro_32"/>
</dbReference>
<dbReference type="EMBL" id="BKBQ01000047">
    <property type="protein sequence ID" value="GEQ55404.1"/>
    <property type="molecule type" value="Genomic_DNA"/>
</dbReference>
<evidence type="ECO:0000259" key="6">
    <source>
        <dbReference type="Pfam" id="PF00251"/>
    </source>
</evidence>
<dbReference type="Pfam" id="PF08244">
    <property type="entry name" value="Glyco_hydro_32C"/>
    <property type="match status" value="1"/>
</dbReference>
<dbReference type="Gene3D" id="2.115.10.20">
    <property type="entry name" value="Glycosyl hydrolase domain, family 43"/>
    <property type="match status" value="1"/>
</dbReference>
<comment type="caution">
    <text evidence="9">The sequence shown here is derived from an EMBL/GenBank/DDBJ whole genome shotgun (WGS) entry which is preliminary data.</text>
</comment>
<keyword evidence="11" id="KW-1185">Reference proteome</keyword>
<dbReference type="EC" id="3.2.1.26" evidence="2"/>
<dbReference type="AlphaFoldDB" id="A0AAN4UDC7"/>
<dbReference type="InterPro" id="IPR013320">
    <property type="entry name" value="ConA-like_dom_sf"/>
</dbReference>
<dbReference type="SUPFAM" id="SSF75005">
    <property type="entry name" value="Arabinanase/levansucrase/invertase"/>
    <property type="match status" value="1"/>
</dbReference>
<dbReference type="Proteomes" id="UP000886597">
    <property type="component" value="Unassembled WGS sequence"/>
</dbReference>
<evidence type="ECO:0000256" key="2">
    <source>
        <dbReference type="ARBA" id="ARBA00012758"/>
    </source>
</evidence>
<name>A0AAN4UDC7_9ENTE</name>
<dbReference type="SUPFAM" id="SSF49899">
    <property type="entry name" value="Concanavalin A-like lectins/glucanases"/>
    <property type="match status" value="1"/>
</dbReference>
<evidence type="ECO:0000256" key="5">
    <source>
        <dbReference type="RuleBase" id="RU362110"/>
    </source>
</evidence>
<keyword evidence="4 5" id="KW-0326">Glycosidase</keyword>
<reference evidence="9" key="2">
    <citation type="journal article" date="2020" name="Int. Dairy J.">
        <title>Lactic acid bacterial diversity in Brie cheese focusing on salt concentration and pH of isolation medium and characterisation of halophilic and alkaliphilic lactic acid bacterial isolates.</title>
        <authorList>
            <person name="Unno R."/>
            <person name="Matsutani M."/>
            <person name="Suzuki T."/>
            <person name="Kodama K."/>
            <person name="Matsushita H."/>
            <person name="Yamasato K."/>
            <person name="Koizumi Y."/>
            <person name="Ishikawa M."/>
        </authorList>
    </citation>
    <scope>NUCLEOTIDE SEQUENCE</scope>
    <source>
        <strain evidence="9">7C1</strain>
        <strain evidence="8">8C4</strain>
    </source>
</reference>
<feature type="domain" description="Glycosyl hydrolase family 32 C-terminal" evidence="7">
    <location>
        <begin position="107"/>
        <end position="247"/>
    </location>
</feature>
<organism evidence="9 10">
    <name type="scientific">Tetragenococcus koreensis</name>
    <dbReference type="NCBI Taxonomy" id="290335"/>
    <lineage>
        <taxon>Bacteria</taxon>
        <taxon>Bacillati</taxon>
        <taxon>Bacillota</taxon>
        <taxon>Bacilli</taxon>
        <taxon>Lactobacillales</taxon>
        <taxon>Enterococcaceae</taxon>
        <taxon>Tetragenococcus</taxon>
    </lineage>
</organism>
<evidence type="ECO:0000259" key="7">
    <source>
        <dbReference type="Pfam" id="PF08244"/>
    </source>
</evidence>
<evidence type="ECO:0000256" key="3">
    <source>
        <dbReference type="ARBA" id="ARBA00022801"/>
    </source>
</evidence>
<dbReference type="EMBL" id="BKBO01000048">
    <property type="protein sequence ID" value="GEQ50404.1"/>
    <property type="molecule type" value="Genomic_DNA"/>
</dbReference>
<dbReference type="Gene3D" id="2.60.120.560">
    <property type="entry name" value="Exo-inulinase, domain 1"/>
    <property type="match status" value="1"/>
</dbReference>
<dbReference type="GO" id="GO:0004564">
    <property type="term" value="F:beta-fructofuranosidase activity"/>
    <property type="evidence" value="ECO:0007669"/>
    <property type="project" value="UniProtKB-EC"/>
</dbReference>
<evidence type="ECO:0000313" key="11">
    <source>
        <dbReference type="Proteomes" id="UP000886607"/>
    </source>
</evidence>
<dbReference type="InterPro" id="IPR013148">
    <property type="entry name" value="Glyco_hydro_32_N"/>
</dbReference>
<dbReference type="Proteomes" id="UP000886607">
    <property type="component" value="Unassembled WGS sequence"/>
</dbReference>
<protein>
    <recommendedName>
        <fullName evidence="2">beta-fructofuranosidase</fullName>
        <ecNumber evidence="2">3.2.1.26</ecNumber>
    </recommendedName>
</protein>
<accession>A0AAN4UDC7</accession>
<dbReference type="PANTHER" id="PTHR43101">
    <property type="entry name" value="BETA-FRUCTOSIDASE"/>
    <property type="match status" value="1"/>
</dbReference>
<keyword evidence="3 5" id="KW-0378">Hydrolase</keyword>
<evidence type="ECO:0000256" key="4">
    <source>
        <dbReference type="ARBA" id="ARBA00023295"/>
    </source>
</evidence>
<feature type="domain" description="Glycosyl hydrolase family 32 N-terminal" evidence="6">
    <location>
        <begin position="1"/>
        <end position="104"/>
    </location>
</feature>
<dbReference type="InterPro" id="IPR013189">
    <property type="entry name" value="Glyco_hydro_32_C"/>
</dbReference>
<dbReference type="InterPro" id="IPR051214">
    <property type="entry name" value="GH32_Enzymes"/>
</dbReference>
<dbReference type="PANTHER" id="PTHR43101:SF1">
    <property type="entry name" value="BETA-FRUCTOSIDASE"/>
    <property type="match status" value="1"/>
</dbReference>
<evidence type="ECO:0000313" key="9">
    <source>
        <dbReference type="EMBL" id="GEQ55404.1"/>
    </source>
</evidence>
<dbReference type="GO" id="GO:0005975">
    <property type="term" value="P:carbohydrate metabolic process"/>
    <property type="evidence" value="ECO:0007669"/>
    <property type="project" value="InterPro"/>
</dbReference>
<gene>
    <name evidence="8" type="ORF">TK11N_22560</name>
    <name evidence="9" type="ORF">TK2N_22480</name>
</gene>
<evidence type="ECO:0000313" key="8">
    <source>
        <dbReference type="EMBL" id="GEQ50404.1"/>
    </source>
</evidence>
<evidence type="ECO:0000256" key="1">
    <source>
        <dbReference type="ARBA" id="ARBA00009902"/>
    </source>
</evidence>
<sequence>MFCPQGMDAQGDDFRNIYQSGYLLGDPIDFQNDGKFNHGNFNEFDHGFEFYAPQTMLDPSGRRIMIGWFGLPDVDNVTDEYGWAHCLTLPRVLQIKDDKVIQKPLPELKELRKEKHATSVSLDQETKKWSEIAFRTYELKLTIDAASYGKTGLKFRVGAAEEVLFYYDADENKLVLDRSKGGKLSTKEYGTTRKCDFDITKFDLRLFVDESSAEIFINDGQEVFSTRLFNEEMSNGIEFFSEGQANIAATTWRI</sequence>
<dbReference type="Pfam" id="PF00251">
    <property type="entry name" value="Glyco_hydro_32N"/>
    <property type="match status" value="1"/>
</dbReference>
<reference evidence="9" key="1">
    <citation type="submission" date="2019-08" db="EMBL/GenBank/DDBJ databases">
        <authorList>
            <person name="Ishikawa M."/>
            <person name="Suzuki T."/>
            <person name="Matsutani M."/>
        </authorList>
    </citation>
    <scope>NUCLEOTIDE SEQUENCE</scope>
    <source>
        <strain evidence="9">7C1</strain>
        <strain evidence="8">8C4</strain>
    </source>
</reference>
<proteinExistence type="inferred from homology"/>
<dbReference type="InterPro" id="IPR023296">
    <property type="entry name" value="Glyco_hydro_beta-prop_sf"/>
</dbReference>
<comment type="similarity">
    <text evidence="1 5">Belongs to the glycosyl hydrolase 32 family.</text>
</comment>
<dbReference type="SMART" id="SM00640">
    <property type="entry name" value="Glyco_32"/>
    <property type="match status" value="1"/>
</dbReference>
<evidence type="ECO:0000313" key="10">
    <source>
        <dbReference type="Proteomes" id="UP000886597"/>
    </source>
</evidence>